<gene>
    <name evidence="1" type="ORF">PoB_007387900</name>
</gene>
<evidence type="ECO:0000313" key="1">
    <source>
        <dbReference type="EMBL" id="GFO47374.1"/>
    </source>
</evidence>
<organism evidence="1 2">
    <name type="scientific">Plakobranchus ocellatus</name>
    <dbReference type="NCBI Taxonomy" id="259542"/>
    <lineage>
        <taxon>Eukaryota</taxon>
        <taxon>Metazoa</taxon>
        <taxon>Spiralia</taxon>
        <taxon>Lophotrochozoa</taxon>
        <taxon>Mollusca</taxon>
        <taxon>Gastropoda</taxon>
        <taxon>Heterobranchia</taxon>
        <taxon>Euthyneura</taxon>
        <taxon>Panpulmonata</taxon>
        <taxon>Sacoglossa</taxon>
        <taxon>Placobranchoidea</taxon>
        <taxon>Plakobranchidae</taxon>
        <taxon>Plakobranchus</taxon>
    </lineage>
</organism>
<comment type="caution">
    <text evidence="1">The sequence shown here is derived from an EMBL/GenBank/DDBJ whole genome shotgun (WGS) entry which is preliminary data.</text>
</comment>
<dbReference type="AlphaFoldDB" id="A0AAV4DT77"/>
<keyword evidence="2" id="KW-1185">Reference proteome</keyword>
<accession>A0AAV4DT77</accession>
<proteinExistence type="predicted"/>
<dbReference type="Proteomes" id="UP000735302">
    <property type="component" value="Unassembled WGS sequence"/>
</dbReference>
<dbReference type="EMBL" id="BLXT01008305">
    <property type="protein sequence ID" value="GFO47374.1"/>
    <property type="molecule type" value="Genomic_DNA"/>
</dbReference>
<protein>
    <submittedName>
        <fullName evidence="1">Uncharacterized protein</fullName>
    </submittedName>
</protein>
<name>A0AAV4DT77_9GAST</name>
<sequence>MLIRWTECNRKRIHEEKCFRANRRLNHSNCDTQFFTPAITSQRRLQYGAILKVAKFRPNLRAAYQACLIFETAASESPLKSAGALLSRVRAPPPAPWPDGGLESLRSPCCGLAIH</sequence>
<reference evidence="1 2" key="1">
    <citation type="journal article" date="2021" name="Elife">
        <title>Chloroplast acquisition without the gene transfer in kleptoplastic sea slugs, Plakobranchus ocellatus.</title>
        <authorList>
            <person name="Maeda T."/>
            <person name="Takahashi S."/>
            <person name="Yoshida T."/>
            <person name="Shimamura S."/>
            <person name="Takaki Y."/>
            <person name="Nagai Y."/>
            <person name="Toyoda A."/>
            <person name="Suzuki Y."/>
            <person name="Arimoto A."/>
            <person name="Ishii H."/>
            <person name="Satoh N."/>
            <person name="Nishiyama T."/>
            <person name="Hasebe M."/>
            <person name="Maruyama T."/>
            <person name="Minagawa J."/>
            <person name="Obokata J."/>
            <person name="Shigenobu S."/>
        </authorList>
    </citation>
    <scope>NUCLEOTIDE SEQUENCE [LARGE SCALE GENOMIC DNA]</scope>
</reference>
<evidence type="ECO:0000313" key="2">
    <source>
        <dbReference type="Proteomes" id="UP000735302"/>
    </source>
</evidence>